<evidence type="ECO:0000313" key="2">
    <source>
        <dbReference type="EMBL" id="RLJ40942.1"/>
    </source>
</evidence>
<dbReference type="AlphaFoldDB" id="A0A497VCD6"/>
<reference evidence="2 3" key="1">
    <citation type="submission" date="2018-10" db="EMBL/GenBank/DDBJ databases">
        <title>Genomic Encyclopedia of Archaeal and Bacterial Type Strains, Phase II (KMG-II): from individual species to whole genera.</title>
        <authorList>
            <person name="Goeker M."/>
        </authorList>
    </citation>
    <scope>NUCLEOTIDE SEQUENCE [LARGE SCALE GENOMIC DNA]</scope>
    <source>
        <strain evidence="2 3">DSM 29466</strain>
    </source>
</reference>
<dbReference type="GO" id="GO:0008237">
    <property type="term" value="F:metallopeptidase activity"/>
    <property type="evidence" value="ECO:0007669"/>
    <property type="project" value="InterPro"/>
</dbReference>
<feature type="region of interest" description="Disordered" evidence="1">
    <location>
        <begin position="223"/>
        <end position="245"/>
    </location>
</feature>
<accession>A0A497VCD6</accession>
<evidence type="ECO:0000313" key="3">
    <source>
        <dbReference type="Proteomes" id="UP000269157"/>
    </source>
</evidence>
<gene>
    <name evidence="2" type="ORF">BCF46_3513</name>
</gene>
<dbReference type="OrthoDB" id="7846520at2"/>
<organism evidence="2 3">
    <name type="scientific">Litoreibacter meonggei</name>
    <dbReference type="NCBI Taxonomy" id="1049199"/>
    <lineage>
        <taxon>Bacteria</taxon>
        <taxon>Pseudomonadati</taxon>
        <taxon>Pseudomonadota</taxon>
        <taxon>Alphaproteobacteria</taxon>
        <taxon>Rhodobacterales</taxon>
        <taxon>Roseobacteraceae</taxon>
        <taxon>Litoreibacter</taxon>
    </lineage>
</organism>
<dbReference type="Proteomes" id="UP000269157">
    <property type="component" value="Unassembled WGS sequence"/>
</dbReference>
<dbReference type="EMBL" id="RCCE01000006">
    <property type="protein sequence ID" value="RLJ40942.1"/>
    <property type="molecule type" value="Genomic_DNA"/>
</dbReference>
<name>A0A497VCD6_9RHOB</name>
<dbReference type="InterPro" id="IPR024079">
    <property type="entry name" value="MetalloPept_cat_dom_sf"/>
</dbReference>
<evidence type="ECO:0000256" key="1">
    <source>
        <dbReference type="SAM" id="MobiDB-lite"/>
    </source>
</evidence>
<comment type="caution">
    <text evidence="2">The sequence shown here is derived from an EMBL/GenBank/DDBJ whole genome shotgun (WGS) entry which is preliminary data.</text>
</comment>
<sequence>MTVPPIPVVKPVPPPAPTAPVPITPVTPAPVPSPTVKPVSPTPIAPVATPSPTLSPVAPTGTLTPVASCCPKAAHFTASSTVSDYFGFDDKTNLVSTVGVDEYWLPPTKAKSLPSNRETRDGAAWMSVEEGKTAKAKINFAGHSGVGCISNVTFKPDTPAHVSVVSSTVAGAVAVFEIKGGTEGECSVEVVCSGKTVGYIHVACYKPQAFRVAICNINQPAPPPPPPPTPPAGAAAPTTPATPPPPALNLPVPAMSLSGYQSFFDEVYKQAVAPITLSSLAGYNLPATPSVLGGNFFDAGNSMGYNHFVANYGSIRAQTDAIHAAVSARDPGYDYYLYLMPMPNLTPPPPETSRLNGYVNTISGTYGIFFNAGPGLTSTAAHEFGHLLGLRHPNDTAGASQYPTHLQATTAAEIRANTSVNDTLNLMGYGHPRPARKALRLKQWKSIPNR</sequence>
<dbReference type="RefSeq" id="WP_121027351.1">
    <property type="nucleotide sequence ID" value="NZ_RCCE01000006.1"/>
</dbReference>
<dbReference type="Gene3D" id="3.40.390.10">
    <property type="entry name" value="Collagenase (Catalytic Domain)"/>
    <property type="match status" value="1"/>
</dbReference>
<protein>
    <submittedName>
        <fullName evidence="2">Uncharacterized protein</fullName>
    </submittedName>
</protein>
<proteinExistence type="predicted"/>
<keyword evidence="3" id="KW-1185">Reference proteome</keyword>
<dbReference type="PRINTS" id="PR01217">
    <property type="entry name" value="PRICHEXTENSN"/>
</dbReference>
<dbReference type="SUPFAM" id="SSF55486">
    <property type="entry name" value="Metalloproteases ('zincins'), catalytic domain"/>
    <property type="match status" value="1"/>
</dbReference>